<evidence type="ECO:0000313" key="2">
    <source>
        <dbReference type="EMBL" id="GIY50540.1"/>
    </source>
</evidence>
<comment type="caution">
    <text evidence="2">The sequence shown here is derived from an EMBL/GenBank/DDBJ whole genome shotgun (WGS) entry which is preliminary data.</text>
</comment>
<reference evidence="2 3" key="1">
    <citation type="submission" date="2021-06" db="EMBL/GenBank/DDBJ databases">
        <title>Caerostris darwini draft genome.</title>
        <authorList>
            <person name="Kono N."/>
            <person name="Arakawa K."/>
        </authorList>
    </citation>
    <scope>NUCLEOTIDE SEQUENCE [LARGE SCALE GENOMIC DNA]</scope>
</reference>
<dbReference type="Proteomes" id="UP001054837">
    <property type="component" value="Unassembled WGS sequence"/>
</dbReference>
<organism evidence="2 3">
    <name type="scientific">Caerostris darwini</name>
    <dbReference type="NCBI Taxonomy" id="1538125"/>
    <lineage>
        <taxon>Eukaryota</taxon>
        <taxon>Metazoa</taxon>
        <taxon>Ecdysozoa</taxon>
        <taxon>Arthropoda</taxon>
        <taxon>Chelicerata</taxon>
        <taxon>Arachnida</taxon>
        <taxon>Araneae</taxon>
        <taxon>Araneomorphae</taxon>
        <taxon>Entelegynae</taxon>
        <taxon>Araneoidea</taxon>
        <taxon>Araneidae</taxon>
        <taxon>Caerostris</taxon>
    </lineage>
</organism>
<feature type="region of interest" description="Disordered" evidence="1">
    <location>
        <begin position="71"/>
        <end position="97"/>
    </location>
</feature>
<name>A0AAV4TZ71_9ARAC</name>
<evidence type="ECO:0000256" key="1">
    <source>
        <dbReference type="SAM" id="MobiDB-lite"/>
    </source>
</evidence>
<evidence type="ECO:0000313" key="3">
    <source>
        <dbReference type="Proteomes" id="UP001054837"/>
    </source>
</evidence>
<gene>
    <name evidence="2" type="ORF">CDAR_378861</name>
</gene>
<sequence length="97" mass="11128">MGSRRGFFLGGIKMRGRRSIYCPQGGRGQMTHRRRVMNEPSANNMTSFVRRAHVMETVNYPITNRTEDISMFPNIRQKRNGSAQGGIAKSKKPWQNQ</sequence>
<protein>
    <submittedName>
        <fullName evidence="2">Uncharacterized protein</fullName>
    </submittedName>
</protein>
<dbReference type="EMBL" id="BPLQ01010407">
    <property type="protein sequence ID" value="GIY50540.1"/>
    <property type="molecule type" value="Genomic_DNA"/>
</dbReference>
<dbReference type="AlphaFoldDB" id="A0AAV4TZ71"/>
<proteinExistence type="predicted"/>
<keyword evidence="3" id="KW-1185">Reference proteome</keyword>
<accession>A0AAV4TZ71</accession>